<dbReference type="PANTHER" id="PTHR35076:SF1">
    <property type="entry name" value="TUBULIN EPSILON AND DELTA COMPLEX PROTEIN 1"/>
    <property type="match status" value="1"/>
</dbReference>
<reference evidence="2 3" key="1">
    <citation type="submission" date="2014-11" db="EMBL/GenBank/DDBJ databases">
        <authorList>
            <person name="Zhu J."/>
            <person name="Qi W."/>
            <person name="Song R."/>
        </authorList>
    </citation>
    <scope>NUCLEOTIDE SEQUENCE [LARGE SCALE GENOMIC DNA]</scope>
</reference>
<dbReference type="InterPro" id="IPR043535">
    <property type="entry name" value="TEDC1"/>
</dbReference>
<dbReference type="AlphaFoldDB" id="A0A0G4EG24"/>
<name>A0A0G4EG24_VITBC</name>
<feature type="compositionally biased region" description="Low complexity" evidence="1">
    <location>
        <begin position="750"/>
        <end position="774"/>
    </location>
</feature>
<organism evidence="2 3">
    <name type="scientific">Vitrella brassicaformis (strain CCMP3155)</name>
    <dbReference type="NCBI Taxonomy" id="1169540"/>
    <lineage>
        <taxon>Eukaryota</taxon>
        <taxon>Sar</taxon>
        <taxon>Alveolata</taxon>
        <taxon>Colpodellida</taxon>
        <taxon>Vitrellaceae</taxon>
        <taxon>Vitrella</taxon>
    </lineage>
</organism>
<feature type="compositionally biased region" description="Polar residues" evidence="1">
    <location>
        <begin position="837"/>
        <end position="846"/>
    </location>
</feature>
<feature type="compositionally biased region" description="Low complexity" evidence="1">
    <location>
        <begin position="860"/>
        <end position="870"/>
    </location>
</feature>
<evidence type="ECO:0000313" key="2">
    <source>
        <dbReference type="EMBL" id="CEL94428.1"/>
    </source>
</evidence>
<dbReference type="VEuPathDB" id="CryptoDB:Vbra_2043"/>
<keyword evidence="3" id="KW-1185">Reference proteome</keyword>
<protein>
    <submittedName>
        <fullName evidence="2">Uncharacterized protein</fullName>
    </submittedName>
</protein>
<feature type="region of interest" description="Disordered" evidence="1">
    <location>
        <begin position="833"/>
        <end position="902"/>
    </location>
</feature>
<accession>A0A0G4EG24</accession>
<proteinExistence type="predicted"/>
<feature type="compositionally biased region" description="Basic and acidic residues" evidence="1">
    <location>
        <begin position="550"/>
        <end position="574"/>
    </location>
</feature>
<dbReference type="Proteomes" id="UP000041254">
    <property type="component" value="Unassembled WGS sequence"/>
</dbReference>
<evidence type="ECO:0000256" key="1">
    <source>
        <dbReference type="SAM" id="MobiDB-lite"/>
    </source>
</evidence>
<feature type="region of interest" description="Disordered" evidence="1">
    <location>
        <begin position="750"/>
        <end position="815"/>
    </location>
</feature>
<feature type="compositionally biased region" description="Basic and acidic residues" evidence="1">
    <location>
        <begin position="891"/>
        <end position="902"/>
    </location>
</feature>
<sequence>MRTANHELIAEVGLTKSHVSNYLKKHRRMARLEAQHNAHAAEAAHPPTSPSPPATAAKRQLVVAAHPPTSPSPPATTAKRPKVVASPSPSPSPSAYGLQLGGIGNDAETERCEKETQPTRQYFDALLQKKAPRRQITPTHSAAHPHSCRPPPSTANTSASLACSSSFLGPVVTAPHPPTQQRVHHVCGSARPPPGYRVVLPPPLGPFRDPLFTADDPHPLRRTAISEGLPVQPKCAEALRRAKHGEHASAEALLPLVEDMCLLFWVEGLKQLKRKTLNAQDHPAAPPPALCSAGSFPFVASTLRYLEYPRLTQLLTSYEHHQRVEPARRRSQDHADTSGLFLFSRELLLTLAYLIATRSLLSDYHRPRPDLPFLRDEDMEGAKLVAPVDTSSFPSVVKTSGDATTTFTAKFARKGPLELARDDIRRRQSSPTQRQSHLSIISVTLASWLMQMTLRVKSIHSSIRHLDSHRLLMLHRFEQRIRALMKLSGSHDLGPPTVCDFTICRQPSVYEQVVAQLQRYQQLVEQWQRQSVFWRWMQTVLDEADHIERERRDSRGAREEGAGGWEERERDGEKAPGNSVVLPVDPFMSGDQLSENVSFVSALLTHKGLPDPLPVSPFPFAALIDKGSGCGSAVAPDTQHNREPSQDTIGWLSTVQRSYVSSGHKPKATFVPAHSEPAFFNFVSEKWTRMMSEQRTQALQQVQSGDSTLEAELLSAYLNAVASVCAAYLPLPEDLGKHLHRIVLDWSLLSRSSSPSDPSAVCPSVRSTSPHPASRTPPPPMRQQTNKPPQQQWPFPFPPQHKPTDKRQAALDKARRSHLRLLRRSVGGLAHLVKPTDVSNPSLSSNKGKETPVCAPPPGVAAAAAAAGAAEQHDSGGDGEGTDESAAFLARESEGEAWDGDKTPSFVWALRQRRAAEGARQQELSSHVHERLRRVTAKMEAKLGIRVVP</sequence>
<dbReference type="EMBL" id="CDMY01000219">
    <property type="protein sequence ID" value="CEL94428.1"/>
    <property type="molecule type" value="Genomic_DNA"/>
</dbReference>
<evidence type="ECO:0000313" key="3">
    <source>
        <dbReference type="Proteomes" id="UP000041254"/>
    </source>
</evidence>
<gene>
    <name evidence="2" type="ORF">Vbra_2043</name>
</gene>
<feature type="compositionally biased region" description="Basic and acidic residues" evidence="1">
    <location>
        <begin position="802"/>
        <end position="814"/>
    </location>
</feature>
<dbReference type="InParanoid" id="A0A0G4EG24"/>
<feature type="region of interest" description="Disordered" evidence="1">
    <location>
        <begin position="36"/>
        <end position="103"/>
    </location>
</feature>
<dbReference type="PANTHER" id="PTHR35076">
    <property type="entry name" value="TUBULIN EPSILON AND DELTA COMPLEX PROTEIN 1"/>
    <property type="match status" value="1"/>
</dbReference>
<feature type="region of interest" description="Disordered" evidence="1">
    <location>
        <begin position="133"/>
        <end position="156"/>
    </location>
</feature>
<feature type="region of interest" description="Disordered" evidence="1">
    <location>
        <begin position="550"/>
        <end position="579"/>
    </location>
</feature>